<dbReference type="InterPro" id="IPR023860">
    <property type="entry name" value="FeFe-hyd_TM1266"/>
</dbReference>
<dbReference type="Pfam" id="PF21699">
    <property type="entry name" value="TM1266-like"/>
    <property type="match status" value="1"/>
</dbReference>
<dbReference type="InterPro" id="IPR045865">
    <property type="entry name" value="ACT-like_dom_sf"/>
</dbReference>
<evidence type="ECO:0000313" key="1">
    <source>
        <dbReference type="EMBL" id="SOB57888.1"/>
    </source>
</evidence>
<protein>
    <submittedName>
        <fullName evidence="1">Transcriptional regulator</fullName>
    </submittedName>
</protein>
<evidence type="ECO:0000313" key="2">
    <source>
        <dbReference type="Proteomes" id="UP000219215"/>
    </source>
</evidence>
<dbReference type="RefSeq" id="WP_097011064.1">
    <property type="nucleotide sequence ID" value="NZ_LT907975.1"/>
</dbReference>
<organism evidence="1 2">
    <name type="scientific">Pseudodesulfovibrio profundus</name>
    <dbReference type="NCBI Taxonomy" id="57320"/>
    <lineage>
        <taxon>Bacteria</taxon>
        <taxon>Pseudomonadati</taxon>
        <taxon>Thermodesulfobacteriota</taxon>
        <taxon>Desulfovibrionia</taxon>
        <taxon>Desulfovibrionales</taxon>
        <taxon>Desulfovibrionaceae</taxon>
    </lineage>
</organism>
<dbReference type="SUPFAM" id="SSF55021">
    <property type="entry name" value="ACT-like"/>
    <property type="match status" value="1"/>
</dbReference>
<accession>A0A2C8F634</accession>
<dbReference type="KEGG" id="pprf:DPRO_1001"/>
<dbReference type="InterPro" id="IPR027271">
    <property type="entry name" value="Acetolactate_synth/TF_NikR_C"/>
</dbReference>
<dbReference type="EMBL" id="LT907975">
    <property type="protein sequence ID" value="SOB57888.1"/>
    <property type="molecule type" value="Genomic_DNA"/>
</dbReference>
<keyword evidence="2" id="KW-1185">Reference proteome</keyword>
<sequence length="80" mass="8591">MEKRLGIIGIFIQDRDKSAPEVNKIIGENSDIVVGRIGIPFRERGVNVIGLIIEATTDELGAMTGKLGMLGGVRVKSLLT</sequence>
<name>A0A2C8F634_9BACT</name>
<gene>
    <name evidence="1" type="ORF">DPRO_1001</name>
</gene>
<reference evidence="2" key="1">
    <citation type="submission" date="2017-09" db="EMBL/GenBank/DDBJ databases">
        <authorList>
            <person name="Regsiter A."/>
            <person name="William W."/>
        </authorList>
    </citation>
    <scope>NUCLEOTIDE SEQUENCE [LARGE SCALE GENOMIC DNA]</scope>
    <source>
        <strain evidence="2">500-1</strain>
    </source>
</reference>
<dbReference type="NCBIfam" id="TIGR03959">
    <property type="entry name" value="hyd_TM1266"/>
    <property type="match status" value="1"/>
</dbReference>
<dbReference type="Gene3D" id="3.30.70.1150">
    <property type="entry name" value="ACT-like. Chain A, domain 2"/>
    <property type="match status" value="1"/>
</dbReference>
<dbReference type="AlphaFoldDB" id="A0A2C8F634"/>
<dbReference type="Proteomes" id="UP000219215">
    <property type="component" value="Chromosome DPRO"/>
</dbReference>
<proteinExistence type="predicted"/>
<dbReference type="OrthoDB" id="9796135at2"/>